<proteinExistence type="predicted"/>
<dbReference type="Gene3D" id="3.40.630.30">
    <property type="match status" value="1"/>
</dbReference>
<name>A0ABT5JNE6_9SPHN</name>
<accession>A0ABT5JNE6</accession>
<feature type="domain" description="N-acetyltransferase" evidence="3">
    <location>
        <begin position="10"/>
        <end position="165"/>
    </location>
</feature>
<protein>
    <submittedName>
        <fullName evidence="4">GNAT family N-acetyltransferase</fullName>
    </submittedName>
</protein>
<gene>
    <name evidence="4" type="ORF">OIK40_03275</name>
</gene>
<comment type="caution">
    <text evidence="4">The sequence shown here is derived from an EMBL/GenBank/DDBJ whole genome shotgun (WGS) entry which is preliminary data.</text>
</comment>
<keyword evidence="5" id="KW-1185">Reference proteome</keyword>
<evidence type="ECO:0000313" key="4">
    <source>
        <dbReference type="EMBL" id="MDC8753658.1"/>
    </source>
</evidence>
<dbReference type="CDD" id="cd04301">
    <property type="entry name" value="NAT_SF"/>
    <property type="match status" value="1"/>
</dbReference>
<keyword evidence="2" id="KW-0012">Acyltransferase</keyword>
<dbReference type="PROSITE" id="PS51186">
    <property type="entry name" value="GNAT"/>
    <property type="match status" value="1"/>
</dbReference>
<evidence type="ECO:0000259" key="3">
    <source>
        <dbReference type="PROSITE" id="PS51186"/>
    </source>
</evidence>
<evidence type="ECO:0000313" key="5">
    <source>
        <dbReference type="Proteomes" id="UP001216558"/>
    </source>
</evidence>
<dbReference type="Proteomes" id="UP001216558">
    <property type="component" value="Unassembled WGS sequence"/>
</dbReference>
<dbReference type="InterPro" id="IPR016181">
    <property type="entry name" value="Acyl_CoA_acyltransferase"/>
</dbReference>
<sequence>MLSSAPALTIGLADYTDPRDGADVVALLDAYARDPMGGGEPLAENVKARLAGDLAANPHAFSLIARLDGEAVGLANCFMGYSTFAAAPLVNIHDLAVLPDARGGGIGKALLAAIEAEALKRGACKITLEVLSGNPARHLYAREGYGDYQLDPATGHALFWQKRLT</sequence>
<organism evidence="4 5">
    <name type="scientific">Erythrobacter fulvus</name>
    <dbReference type="NCBI Taxonomy" id="2987523"/>
    <lineage>
        <taxon>Bacteria</taxon>
        <taxon>Pseudomonadati</taxon>
        <taxon>Pseudomonadota</taxon>
        <taxon>Alphaproteobacteria</taxon>
        <taxon>Sphingomonadales</taxon>
        <taxon>Erythrobacteraceae</taxon>
        <taxon>Erythrobacter/Porphyrobacter group</taxon>
        <taxon>Erythrobacter</taxon>
    </lineage>
</organism>
<dbReference type="SUPFAM" id="SSF55729">
    <property type="entry name" value="Acyl-CoA N-acyltransferases (Nat)"/>
    <property type="match status" value="1"/>
</dbReference>
<dbReference type="PANTHER" id="PTHR43877:SF2">
    <property type="entry name" value="AMINOALKYLPHOSPHONATE N-ACETYLTRANSFERASE-RELATED"/>
    <property type="match status" value="1"/>
</dbReference>
<evidence type="ECO:0000256" key="1">
    <source>
        <dbReference type="ARBA" id="ARBA00022679"/>
    </source>
</evidence>
<evidence type="ECO:0000256" key="2">
    <source>
        <dbReference type="ARBA" id="ARBA00023315"/>
    </source>
</evidence>
<dbReference type="EMBL" id="JAQQXQ010000002">
    <property type="protein sequence ID" value="MDC8753658.1"/>
    <property type="molecule type" value="Genomic_DNA"/>
</dbReference>
<dbReference type="Pfam" id="PF00583">
    <property type="entry name" value="Acetyltransf_1"/>
    <property type="match status" value="1"/>
</dbReference>
<reference evidence="4 5" key="1">
    <citation type="submission" date="2022-10" db="EMBL/GenBank/DDBJ databases">
        <title>Erythrobacter sp. sf7 Genome sequencing.</title>
        <authorList>
            <person name="Park S."/>
        </authorList>
    </citation>
    <scope>NUCLEOTIDE SEQUENCE [LARGE SCALE GENOMIC DNA]</scope>
    <source>
        <strain evidence="5">sf7</strain>
    </source>
</reference>
<keyword evidence="1" id="KW-0808">Transferase</keyword>
<dbReference type="InterPro" id="IPR050832">
    <property type="entry name" value="Bact_Acetyltransf"/>
</dbReference>
<dbReference type="PANTHER" id="PTHR43877">
    <property type="entry name" value="AMINOALKYLPHOSPHONATE N-ACETYLTRANSFERASE-RELATED-RELATED"/>
    <property type="match status" value="1"/>
</dbReference>
<dbReference type="InterPro" id="IPR000182">
    <property type="entry name" value="GNAT_dom"/>
</dbReference>
<dbReference type="RefSeq" id="WP_273676186.1">
    <property type="nucleotide sequence ID" value="NZ_JAQQXQ010000002.1"/>
</dbReference>